<dbReference type="AlphaFoldDB" id="A0A372ILY1"/>
<gene>
    <name evidence="3" type="ORF">D0Y96_15030</name>
</gene>
<dbReference type="Gene3D" id="2.60.40.420">
    <property type="entry name" value="Cupredoxins - blue copper proteins"/>
    <property type="match status" value="1"/>
</dbReference>
<feature type="chain" id="PRO_5016737098" description="Rhamnogalacturonan lyase domain-containing protein" evidence="1">
    <location>
        <begin position="25"/>
        <end position="240"/>
    </location>
</feature>
<feature type="domain" description="Rhamnogalacturonan lyase" evidence="2">
    <location>
        <begin position="161"/>
        <end position="194"/>
    </location>
</feature>
<accession>A0A372ILY1</accession>
<evidence type="ECO:0000259" key="2">
    <source>
        <dbReference type="Pfam" id="PF14686"/>
    </source>
</evidence>
<keyword evidence="1" id="KW-0732">Signal</keyword>
<dbReference type="InterPro" id="IPR029413">
    <property type="entry name" value="RG-lyase_II"/>
</dbReference>
<dbReference type="InterPro" id="IPR052721">
    <property type="entry name" value="ET_Amicyanin"/>
</dbReference>
<dbReference type="Pfam" id="PF14686">
    <property type="entry name" value="fn3_3"/>
    <property type="match status" value="1"/>
</dbReference>
<dbReference type="EMBL" id="QVQT01000005">
    <property type="protein sequence ID" value="RFU15759.1"/>
    <property type="molecule type" value="Genomic_DNA"/>
</dbReference>
<proteinExistence type="predicted"/>
<dbReference type="SUPFAM" id="SSF49464">
    <property type="entry name" value="Carboxypeptidase regulatory domain-like"/>
    <property type="match status" value="1"/>
</dbReference>
<dbReference type="Proteomes" id="UP000264702">
    <property type="component" value="Unassembled WGS sequence"/>
</dbReference>
<sequence>MMRLLRPLLICVAGSILLTTAAYADGTEITAQIKVKMLGADRSSRHHSNADVVLWLTPADPGESSVVPRDIGKTHYQLAQKNKQFIPHLLVIPTGGVVDFPNEDPFFHNVFSLFNGRRFDLGLYESGTTRSVHFDRSGVSYIFCNIHPEMSAIIITVPTRWFAVSSATGAVTIPDVAPGTYDLHVWAMGSSDASLAALGRRISVSGRTRELGTISVEASIPGPHKNKFGEDYDVSQPSSY</sequence>
<dbReference type="InterPro" id="IPR008969">
    <property type="entry name" value="CarboxyPept-like_regulatory"/>
</dbReference>
<evidence type="ECO:0000313" key="4">
    <source>
        <dbReference type="Proteomes" id="UP000264702"/>
    </source>
</evidence>
<feature type="signal peptide" evidence="1">
    <location>
        <begin position="1"/>
        <end position="24"/>
    </location>
</feature>
<dbReference type="InterPro" id="IPR008972">
    <property type="entry name" value="Cupredoxin"/>
</dbReference>
<reference evidence="3 4" key="1">
    <citation type="submission" date="2018-08" db="EMBL/GenBank/DDBJ databases">
        <title>Acidipila sp. 4G-K13, an acidobacterium isolated from forest soil.</title>
        <authorList>
            <person name="Gao Z.-H."/>
            <person name="Qiu L.-H."/>
        </authorList>
    </citation>
    <scope>NUCLEOTIDE SEQUENCE [LARGE SCALE GENOMIC DNA]</scope>
    <source>
        <strain evidence="3 4">4G-K13</strain>
    </source>
</reference>
<dbReference type="SUPFAM" id="SSF49503">
    <property type="entry name" value="Cupredoxins"/>
    <property type="match status" value="1"/>
</dbReference>
<comment type="caution">
    <text evidence="3">The sequence shown here is derived from an EMBL/GenBank/DDBJ whole genome shotgun (WGS) entry which is preliminary data.</text>
</comment>
<keyword evidence="4" id="KW-1185">Reference proteome</keyword>
<evidence type="ECO:0000256" key="1">
    <source>
        <dbReference type="SAM" id="SignalP"/>
    </source>
</evidence>
<protein>
    <recommendedName>
        <fullName evidence="2">Rhamnogalacturonan lyase domain-containing protein</fullName>
    </recommendedName>
</protein>
<dbReference type="PANTHER" id="PTHR36507">
    <property type="entry name" value="BLL1555 PROTEIN"/>
    <property type="match status" value="1"/>
</dbReference>
<evidence type="ECO:0000313" key="3">
    <source>
        <dbReference type="EMBL" id="RFU15759.1"/>
    </source>
</evidence>
<organism evidence="3 4">
    <name type="scientific">Paracidobacterium acidisoli</name>
    <dbReference type="NCBI Taxonomy" id="2303751"/>
    <lineage>
        <taxon>Bacteria</taxon>
        <taxon>Pseudomonadati</taxon>
        <taxon>Acidobacteriota</taxon>
        <taxon>Terriglobia</taxon>
        <taxon>Terriglobales</taxon>
        <taxon>Acidobacteriaceae</taxon>
        <taxon>Paracidobacterium</taxon>
    </lineage>
</organism>
<name>A0A372ILY1_9BACT</name>
<dbReference type="PANTHER" id="PTHR36507:SF1">
    <property type="entry name" value="BLL1555 PROTEIN"/>
    <property type="match status" value="1"/>
</dbReference>